<protein>
    <submittedName>
        <fullName evidence="2">DUF721 domain-containing protein</fullName>
    </submittedName>
</protein>
<organism evidence="2 3">
    <name type="scientific">Rothia kristinae</name>
    <dbReference type="NCBI Taxonomy" id="37923"/>
    <lineage>
        <taxon>Bacteria</taxon>
        <taxon>Bacillati</taxon>
        <taxon>Actinomycetota</taxon>
        <taxon>Actinomycetes</taxon>
        <taxon>Micrococcales</taxon>
        <taxon>Micrococcaceae</taxon>
        <taxon>Rothia</taxon>
    </lineage>
</organism>
<gene>
    <name evidence="2" type="ORF">I6H58_06545</name>
</gene>
<evidence type="ECO:0000256" key="1">
    <source>
        <dbReference type="SAM" id="MobiDB-lite"/>
    </source>
</evidence>
<accession>A0A7T4MS50</accession>
<feature type="region of interest" description="Disordered" evidence="1">
    <location>
        <begin position="1"/>
        <end position="47"/>
    </location>
</feature>
<feature type="compositionally biased region" description="Basic and acidic residues" evidence="1">
    <location>
        <begin position="27"/>
        <end position="42"/>
    </location>
</feature>
<reference evidence="2 3" key="1">
    <citation type="submission" date="2020-12" db="EMBL/GenBank/DDBJ databases">
        <title>FDA dAtabase for Regulatory Grade micrObial Sequences (FDA-ARGOS): Supporting development and validation of Infectious Disease Dx tests.</title>
        <authorList>
            <person name="Sproer C."/>
            <person name="Gronow S."/>
            <person name="Severitt S."/>
            <person name="Schroder I."/>
            <person name="Tallon L."/>
            <person name="Sadzewicz L."/>
            <person name="Zhao X."/>
            <person name="Boylan J."/>
            <person name="Ott S."/>
            <person name="Bowen H."/>
            <person name="Vavikolanu K."/>
            <person name="Mehta A."/>
            <person name="Aluvathingal J."/>
            <person name="Nadendla S."/>
            <person name="Lowell S."/>
            <person name="Myers T."/>
            <person name="Yan Y."/>
            <person name="Sichtig H."/>
        </authorList>
    </citation>
    <scope>NUCLEOTIDE SEQUENCE [LARGE SCALE GENOMIC DNA]</scope>
    <source>
        <strain evidence="2 3">FDAARGOS_1001</strain>
    </source>
</reference>
<dbReference type="Pfam" id="PF05258">
    <property type="entry name" value="DciA"/>
    <property type="match status" value="1"/>
</dbReference>
<dbReference type="PANTHER" id="PTHR36456">
    <property type="entry name" value="UPF0232 PROTEIN SCO3875"/>
    <property type="match status" value="1"/>
</dbReference>
<feature type="region of interest" description="Disordered" evidence="1">
    <location>
        <begin position="213"/>
        <end position="234"/>
    </location>
</feature>
<dbReference type="EMBL" id="CP066078">
    <property type="protein sequence ID" value="QQC58651.1"/>
    <property type="molecule type" value="Genomic_DNA"/>
</dbReference>
<dbReference type="PANTHER" id="PTHR36456:SF1">
    <property type="entry name" value="UPF0232 PROTEIN SCO3875"/>
    <property type="match status" value="1"/>
</dbReference>
<evidence type="ECO:0000313" key="3">
    <source>
        <dbReference type="Proteomes" id="UP000595221"/>
    </source>
</evidence>
<dbReference type="InterPro" id="IPR007922">
    <property type="entry name" value="DciA-like"/>
</dbReference>
<evidence type="ECO:0000313" key="2">
    <source>
        <dbReference type="EMBL" id="QQC58651.1"/>
    </source>
</evidence>
<feature type="compositionally biased region" description="Pro residues" evidence="1">
    <location>
        <begin position="10"/>
        <end position="19"/>
    </location>
</feature>
<proteinExistence type="predicted"/>
<dbReference type="AlphaFoldDB" id="A0A7T4MS50"/>
<sequence length="234" mass="25513">MPPRTTAGTAPPPPTPPRTPPHRRDRGRQVPERGEEVRRELERDEIDAPASLLQRLREAAVARGEGRVTGGAARRIIKDFGAVVSAAPGQSRRRRWREEGWDPRVLGGYTGPGKSSRDPQGVGSVMAHMIAARGWKEPVAVGSVLSRWEELVGPSIAAHASPESYENSEVTVRCDSTNYATYLRTMQGQLLSTFERELGPGIVTRVTVRGPAAPSWRKGRRVAPGGRGPRDTYG</sequence>
<name>A0A7T4MS50_9MICC</name>
<dbReference type="Proteomes" id="UP000595221">
    <property type="component" value="Chromosome"/>
</dbReference>